<gene>
    <name evidence="1" type="ordered locus">Gura_1645</name>
</gene>
<reference evidence="1 2" key="1">
    <citation type="submission" date="2007-05" db="EMBL/GenBank/DDBJ databases">
        <title>Complete sequence of Geobacter uraniireducens Rf4.</title>
        <authorList>
            <consortium name="US DOE Joint Genome Institute"/>
            <person name="Copeland A."/>
            <person name="Lucas S."/>
            <person name="Lapidus A."/>
            <person name="Barry K."/>
            <person name="Detter J.C."/>
            <person name="Glavina del Rio T."/>
            <person name="Hammon N."/>
            <person name="Israni S."/>
            <person name="Dalin E."/>
            <person name="Tice H."/>
            <person name="Pitluck S."/>
            <person name="Chertkov O."/>
            <person name="Brettin T."/>
            <person name="Bruce D."/>
            <person name="Han C."/>
            <person name="Schmutz J."/>
            <person name="Larimer F."/>
            <person name="Land M."/>
            <person name="Hauser L."/>
            <person name="Kyrpides N."/>
            <person name="Mikhailova N."/>
            <person name="Shelobolina E."/>
            <person name="Aklujkar M."/>
            <person name="Lovley D."/>
            <person name="Richardson P."/>
        </authorList>
    </citation>
    <scope>NUCLEOTIDE SEQUENCE [LARGE SCALE GENOMIC DNA]</scope>
    <source>
        <strain evidence="1 2">Rf4</strain>
    </source>
</reference>
<evidence type="ECO:0000313" key="2">
    <source>
        <dbReference type="Proteomes" id="UP000006695"/>
    </source>
</evidence>
<accession>A5GEI5</accession>
<name>A5GEI5_GEOUR</name>
<evidence type="ECO:0000313" key="1">
    <source>
        <dbReference type="EMBL" id="ABQ25840.1"/>
    </source>
</evidence>
<keyword evidence="2" id="KW-1185">Reference proteome</keyword>
<dbReference type="EMBL" id="CP000698">
    <property type="protein sequence ID" value="ABQ25840.1"/>
    <property type="molecule type" value="Genomic_DNA"/>
</dbReference>
<proteinExistence type="predicted"/>
<dbReference type="KEGG" id="gur:Gura_1645"/>
<dbReference type="AlphaFoldDB" id="A5GEI5"/>
<sequence length="66" mass="7409">MKCPVCNNNEHVDIDLHSDSFAEGIMECSVCESIWSVNHGVTKLVKDTQEKSFLGAAYKFYYSFAA</sequence>
<dbReference type="HOGENOM" id="CLU_2734288_0_0_7"/>
<dbReference type="Proteomes" id="UP000006695">
    <property type="component" value="Chromosome"/>
</dbReference>
<organism evidence="1 2">
    <name type="scientific">Geotalea uraniireducens (strain Rf4)</name>
    <name type="common">Geobacter uraniireducens</name>
    <dbReference type="NCBI Taxonomy" id="351605"/>
    <lineage>
        <taxon>Bacteria</taxon>
        <taxon>Pseudomonadati</taxon>
        <taxon>Thermodesulfobacteriota</taxon>
        <taxon>Desulfuromonadia</taxon>
        <taxon>Geobacterales</taxon>
        <taxon>Geobacteraceae</taxon>
        <taxon>Geotalea</taxon>
    </lineage>
</organism>
<protein>
    <submittedName>
        <fullName evidence="1">Uncharacterized protein</fullName>
    </submittedName>
</protein>